<name>A0A0E9U5V1_ANGAN</name>
<proteinExistence type="predicted"/>
<evidence type="ECO:0000313" key="1">
    <source>
        <dbReference type="EMBL" id="JAH61122.1"/>
    </source>
</evidence>
<organism evidence="1">
    <name type="scientific">Anguilla anguilla</name>
    <name type="common">European freshwater eel</name>
    <name type="synonym">Muraena anguilla</name>
    <dbReference type="NCBI Taxonomy" id="7936"/>
    <lineage>
        <taxon>Eukaryota</taxon>
        <taxon>Metazoa</taxon>
        <taxon>Chordata</taxon>
        <taxon>Craniata</taxon>
        <taxon>Vertebrata</taxon>
        <taxon>Euteleostomi</taxon>
        <taxon>Actinopterygii</taxon>
        <taxon>Neopterygii</taxon>
        <taxon>Teleostei</taxon>
        <taxon>Anguilliformes</taxon>
        <taxon>Anguillidae</taxon>
        <taxon>Anguilla</taxon>
    </lineage>
</organism>
<sequence>MDLAVIARGAYFATCCSLE</sequence>
<protein>
    <submittedName>
        <fullName evidence="1">Uncharacterized protein</fullName>
    </submittedName>
</protein>
<dbReference type="AlphaFoldDB" id="A0A0E9U5V1"/>
<dbReference type="EMBL" id="GBXM01047455">
    <property type="protein sequence ID" value="JAH61122.1"/>
    <property type="molecule type" value="Transcribed_RNA"/>
</dbReference>
<reference evidence="1" key="2">
    <citation type="journal article" date="2015" name="Fish Shellfish Immunol.">
        <title>Early steps in the European eel (Anguilla anguilla)-Vibrio vulnificus interaction in the gills: Role of the RtxA13 toxin.</title>
        <authorList>
            <person name="Callol A."/>
            <person name="Pajuelo D."/>
            <person name="Ebbesson L."/>
            <person name="Teles M."/>
            <person name="MacKenzie S."/>
            <person name="Amaro C."/>
        </authorList>
    </citation>
    <scope>NUCLEOTIDE SEQUENCE</scope>
</reference>
<accession>A0A0E9U5V1</accession>
<reference evidence="1" key="1">
    <citation type="submission" date="2014-11" db="EMBL/GenBank/DDBJ databases">
        <authorList>
            <person name="Amaro Gonzalez C."/>
        </authorList>
    </citation>
    <scope>NUCLEOTIDE SEQUENCE</scope>
</reference>